<evidence type="ECO:0000256" key="1">
    <source>
        <dbReference type="ARBA" id="ARBA00006930"/>
    </source>
</evidence>
<evidence type="ECO:0000256" key="2">
    <source>
        <dbReference type="ARBA" id="ARBA00011322"/>
    </source>
</evidence>
<dbReference type="RefSeq" id="WP_148450343.1">
    <property type="nucleotide sequence ID" value="NZ_VSDO01000001.1"/>
</dbReference>
<evidence type="ECO:0000256" key="3">
    <source>
        <dbReference type="ARBA" id="ARBA00013368"/>
    </source>
</evidence>
<dbReference type="EMBL" id="VSDO01000001">
    <property type="protein sequence ID" value="TYA14749.1"/>
    <property type="molecule type" value="Genomic_DNA"/>
</dbReference>
<evidence type="ECO:0000313" key="5">
    <source>
        <dbReference type="EMBL" id="TYA14749.1"/>
    </source>
</evidence>
<sequence length="692" mass="80642">MNKELERFINRLVEGFKHVDFNQASALIDFDSAFEDMPISTGKRLIVNYLGFNGQKKNGDSINFKKEFEQGVNLIIADNLRGKSTVFKVLKSALVGDVNSIKADVKPWIKNIIVGFKISNKDYSIMISLEKRFHGILYSIPWKELINENSVDSNIIFEANSNTKYSEEIQKFFFNQFSYYSLKWTQKTSAKDSNDLVEAGASWKTYYKSIYLESKDSVSFYGGQDQKVFQMLLGFEYTKWVNHLGVKKDMLLFDLSKHKEFENRKINAGKTEKNENELRLEQIQRQLEQIKNSSPMQELSRLQNDYNRMIRKLNHTNTETLKTSQELQRAIKKQAELSRKLEEYENEERRIRKEIIKNDRLLNDLLEYIEIGQFFSNLDIKCCPSCNHEVNNHYSEIDGTCPLCHEQVKIDDDNRQVYILKIDELKTLLKKLDEEIRLIKGKIQEITDSLKQANREVEGIRNQLKLQGKNEEEMETELSNIVSNIDLVRQNSSDISEEEKKLIAERAVLLYKRDSASDSSNEQITLEKMEEELKVLNSAIEFLDQKRYEKSKSILDTLASLMLTEIHEFGLESITDIKIDNKFTITYIQNDVSMRFDDIAEGEQLRVKLAFYLGLIQLDIDKSFGRHTRFLIIDSPNKEEGDSKYLEGLKDVLININDRYGENLQIIIGTATRELENVLKNQTIYSKGDYVF</sequence>
<organism evidence="5 6">
    <name type="scientific">Paenibacillus faecis</name>
    <dbReference type="NCBI Taxonomy" id="862114"/>
    <lineage>
        <taxon>Bacteria</taxon>
        <taxon>Bacillati</taxon>
        <taxon>Bacillota</taxon>
        <taxon>Bacilli</taxon>
        <taxon>Bacillales</taxon>
        <taxon>Paenibacillaceae</taxon>
        <taxon>Paenibacillus</taxon>
    </lineage>
</organism>
<comment type="caution">
    <text evidence="5">The sequence shown here is derived from an EMBL/GenBank/DDBJ whole genome shotgun (WGS) entry which is preliminary data.</text>
</comment>
<protein>
    <recommendedName>
        <fullName evidence="3">Nuclease SbcCD subunit C</fullName>
    </recommendedName>
</protein>
<dbReference type="InterPro" id="IPR027417">
    <property type="entry name" value="P-loop_NTPase"/>
</dbReference>
<keyword evidence="4" id="KW-0175">Coiled coil</keyword>
<dbReference type="AlphaFoldDB" id="A0A5D0CXI6"/>
<comment type="subunit">
    <text evidence="2">Heterodimer of SbcC and SbcD.</text>
</comment>
<dbReference type="PANTHER" id="PTHR32114">
    <property type="entry name" value="ABC TRANSPORTER ABCH.3"/>
    <property type="match status" value="1"/>
</dbReference>
<dbReference type="OrthoDB" id="6397230at2"/>
<feature type="coiled-coil region" evidence="4">
    <location>
        <begin position="519"/>
        <end position="546"/>
    </location>
</feature>
<keyword evidence="6" id="KW-1185">Reference proteome</keyword>
<reference evidence="5 6" key="1">
    <citation type="submission" date="2019-08" db="EMBL/GenBank/DDBJ databases">
        <title>Genome sequencing of Paenibacillus faecis DSM 23593(T).</title>
        <authorList>
            <person name="Kook J.-K."/>
            <person name="Park S.-N."/>
            <person name="Lim Y.K."/>
        </authorList>
    </citation>
    <scope>NUCLEOTIDE SEQUENCE [LARGE SCALE GENOMIC DNA]</scope>
    <source>
        <strain evidence="5 6">DSM 23593</strain>
    </source>
</reference>
<evidence type="ECO:0000313" key="6">
    <source>
        <dbReference type="Proteomes" id="UP000325218"/>
    </source>
</evidence>
<proteinExistence type="inferred from homology"/>
<comment type="similarity">
    <text evidence="1">Belongs to the SMC family. SbcC subfamily.</text>
</comment>
<name>A0A5D0CXI6_9BACL</name>
<dbReference type="Gene3D" id="3.40.50.300">
    <property type="entry name" value="P-loop containing nucleotide triphosphate hydrolases"/>
    <property type="match status" value="1"/>
</dbReference>
<dbReference type="PANTHER" id="PTHR32114:SF2">
    <property type="entry name" value="ABC TRANSPORTER ABCH.3"/>
    <property type="match status" value="1"/>
</dbReference>
<feature type="coiled-coil region" evidence="4">
    <location>
        <begin position="266"/>
        <end position="364"/>
    </location>
</feature>
<evidence type="ECO:0000256" key="4">
    <source>
        <dbReference type="SAM" id="Coils"/>
    </source>
</evidence>
<gene>
    <name evidence="5" type="ORF">FRY98_03470</name>
</gene>
<feature type="coiled-coil region" evidence="4">
    <location>
        <begin position="415"/>
        <end position="470"/>
    </location>
</feature>
<dbReference type="Proteomes" id="UP000325218">
    <property type="component" value="Unassembled WGS sequence"/>
</dbReference>
<accession>A0A5D0CXI6</accession>